<dbReference type="InterPro" id="IPR029058">
    <property type="entry name" value="AB_hydrolase_fold"/>
</dbReference>
<dbReference type="PANTHER" id="PTHR43798:SF33">
    <property type="entry name" value="HYDROLASE, PUTATIVE (AFU_ORTHOLOGUE AFUA_2G14860)-RELATED"/>
    <property type="match status" value="1"/>
</dbReference>
<feature type="domain" description="AB hydrolase-1" evidence="1">
    <location>
        <begin position="38"/>
        <end position="289"/>
    </location>
</feature>
<dbReference type="RefSeq" id="WP_110449108.1">
    <property type="nucleotide sequence ID" value="NZ_CP029479.1"/>
</dbReference>
<keyword evidence="2" id="KW-0378">Hydrolase</keyword>
<dbReference type="OrthoDB" id="9806902at2"/>
<gene>
    <name evidence="2" type="ORF">HYN04_01410</name>
</gene>
<dbReference type="InterPro" id="IPR050266">
    <property type="entry name" value="AB_hydrolase_sf"/>
</dbReference>
<accession>A0A2Z3HV14</accession>
<dbReference type="Pfam" id="PF12697">
    <property type="entry name" value="Abhydrolase_6"/>
    <property type="match status" value="1"/>
</dbReference>
<evidence type="ECO:0000313" key="3">
    <source>
        <dbReference type="Proteomes" id="UP000247763"/>
    </source>
</evidence>
<dbReference type="PANTHER" id="PTHR43798">
    <property type="entry name" value="MONOACYLGLYCEROL LIPASE"/>
    <property type="match status" value="1"/>
</dbReference>
<proteinExistence type="predicted"/>
<protein>
    <submittedName>
        <fullName evidence="2">Alpha/beta hydrolase</fullName>
    </submittedName>
</protein>
<dbReference type="KEGG" id="phb:HYN04_01410"/>
<dbReference type="Proteomes" id="UP000247763">
    <property type="component" value="Chromosome"/>
</dbReference>
<dbReference type="EMBL" id="CP029479">
    <property type="protein sequence ID" value="AWM76539.1"/>
    <property type="molecule type" value="Genomic_DNA"/>
</dbReference>
<evidence type="ECO:0000313" key="2">
    <source>
        <dbReference type="EMBL" id="AWM76539.1"/>
    </source>
</evidence>
<dbReference type="SUPFAM" id="SSF53474">
    <property type="entry name" value="alpha/beta-Hydrolases"/>
    <property type="match status" value="1"/>
</dbReference>
<keyword evidence="3" id="KW-1185">Reference proteome</keyword>
<reference evidence="3" key="1">
    <citation type="submission" date="2018-05" db="EMBL/GenBank/DDBJ databases">
        <title>Genome sequencing of Phenylobacterium sp. HYN0004.</title>
        <authorList>
            <person name="Yi H."/>
            <person name="Baek C."/>
        </authorList>
    </citation>
    <scope>NUCLEOTIDE SEQUENCE [LARGE SCALE GENOMIC DNA]</scope>
    <source>
        <strain evidence="3">HYN0004</strain>
    </source>
</reference>
<name>A0A2Z3HV14_9CAUL</name>
<evidence type="ECO:0000259" key="1">
    <source>
        <dbReference type="Pfam" id="PF12697"/>
    </source>
</evidence>
<dbReference type="GO" id="GO:0016787">
    <property type="term" value="F:hydrolase activity"/>
    <property type="evidence" value="ECO:0007669"/>
    <property type="project" value="UniProtKB-KW"/>
</dbReference>
<dbReference type="PRINTS" id="PR00111">
    <property type="entry name" value="ABHYDROLASE"/>
</dbReference>
<dbReference type="GO" id="GO:0016020">
    <property type="term" value="C:membrane"/>
    <property type="evidence" value="ECO:0007669"/>
    <property type="project" value="TreeGrafter"/>
</dbReference>
<dbReference type="AlphaFoldDB" id="A0A2Z3HV14"/>
<dbReference type="InterPro" id="IPR000073">
    <property type="entry name" value="AB_hydrolase_1"/>
</dbReference>
<sequence length="296" mass="32136">MSSTVPAFDFRRLRFDLPSVGGYGTAIEMGPPDRPVDIVFSHANGFNALTYRSILGPLTDRLRIVAVDQRGHGLSGLPPRLEDPARNWYDLVPDLKAVLEVLDIRDAVLGGHSMGGTISLMAAAESPGRVRGIALFDPVIMPPGFAAENQNRPLTGDNPLLQGALRRRPVFPSREAVLASYSGKGAFRAWTPDMLADYVEDGFHDTPTGEVELNCQPAWEASNFASHGHDPWPSFQAAAVPIRILKAETGSTCRSDGHEAALTADGRIRLEVIPGTTHFLPMERPDLVRQTLADLL</sequence>
<organism evidence="2 3">
    <name type="scientific">Phenylobacterium parvum</name>
    <dbReference type="NCBI Taxonomy" id="2201350"/>
    <lineage>
        <taxon>Bacteria</taxon>
        <taxon>Pseudomonadati</taxon>
        <taxon>Pseudomonadota</taxon>
        <taxon>Alphaproteobacteria</taxon>
        <taxon>Caulobacterales</taxon>
        <taxon>Caulobacteraceae</taxon>
        <taxon>Phenylobacterium</taxon>
    </lineage>
</organism>
<dbReference type="Gene3D" id="3.40.50.1820">
    <property type="entry name" value="alpha/beta hydrolase"/>
    <property type="match status" value="1"/>
</dbReference>